<keyword evidence="2 9" id="KW-0812">Transmembrane</keyword>
<evidence type="ECO:0000256" key="7">
    <source>
        <dbReference type="PROSITE-ProRule" id="PRU00023"/>
    </source>
</evidence>
<feature type="transmembrane region" description="Helical" evidence="9">
    <location>
        <begin position="382"/>
        <end position="406"/>
    </location>
</feature>
<feature type="repeat" description="ANK" evidence="7">
    <location>
        <begin position="71"/>
        <end position="93"/>
    </location>
</feature>
<evidence type="ECO:0000313" key="11">
    <source>
        <dbReference type="EMBL" id="KAI3959412.1"/>
    </source>
</evidence>
<organism evidence="11 12">
    <name type="scientific">Papaver atlanticum</name>
    <dbReference type="NCBI Taxonomy" id="357466"/>
    <lineage>
        <taxon>Eukaryota</taxon>
        <taxon>Viridiplantae</taxon>
        <taxon>Streptophyta</taxon>
        <taxon>Embryophyta</taxon>
        <taxon>Tracheophyta</taxon>
        <taxon>Spermatophyta</taxon>
        <taxon>Magnoliopsida</taxon>
        <taxon>Ranunculales</taxon>
        <taxon>Papaveraceae</taxon>
        <taxon>Papaveroideae</taxon>
        <taxon>Papaver</taxon>
    </lineage>
</organism>
<feature type="domain" description="PGG" evidence="10">
    <location>
        <begin position="287"/>
        <end position="402"/>
    </location>
</feature>
<dbReference type="Proteomes" id="UP001202328">
    <property type="component" value="Unassembled WGS sequence"/>
</dbReference>
<dbReference type="SMART" id="SM00248">
    <property type="entry name" value="ANK"/>
    <property type="match status" value="5"/>
</dbReference>
<evidence type="ECO:0000256" key="8">
    <source>
        <dbReference type="SAM" id="MobiDB-lite"/>
    </source>
</evidence>
<evidence type="ECO:0000256" key="3">
    <source>
        <dbReference type="ARBA" id="ARBA00022737"/>
    </source>
</evidence>
<feature type="region of interest" description="Disordered" evidence="8">
    <location>
        <begin position="262"/>
        <end position="285"/>
    </location>
</feature>
<keyword evidence="3" id="KW-0677">Repeat</keyword>
<gene>
    <name evidence="11" type="ORF">MKW98_019002</name>
</gene>
<dbReference type="PANTHER" id="PTHR24186:SF37">
    <property type="entry name" value="PGG DOMAIN-CONTAINING PROTEIN"/>
    <property type="match status" value="1"/>
</dbReference>
<dbReference type="InterPro" id="IPR002110">
    <property type="entry name" value="Ankyrin_rpt"/>
</dbReference>
<dbReference type="PROSITE" id="PS50297">
    <property type="entry name" value="ANK_REP_REGION"/>
    <property type="match status" value="3"/>
</dbReference>
<evidence type="ECO:0000256" key="6">
    <source>
        <dbReference type="ARBA" id="ARBA00023136"/>
    </source>
</evidence>
<dbReference type="Pfam" id="PF12796">
    <property type="entry name" value="Ank_2"/>
    <property type="match status" value="3"/>
</dbReference>
<protein>
    <recommendedName>
        <fullName evidence="10">PGG domain-containing protein</fullName>
    </recommendedName>
</protein>
<dbReference type="GO" id="GO:0005886">
    <property type="term" value="C:plasma membrane"/>
    <property type="evidence" value="ECO:0007669"/>
    <property type="project" value="TreeGrafter"/>
</dbReference>
<name>A0AAD4XVF6_9MAGN</name>
<evidence type="ECO:0000256" key="2">
    <source>
        <dbReference type="ARBA" id="ARBA00022692"/>
    </source>
</evidence>
<feature type="repeat" description="ANK" evidence="7">
    <location>
        <begin position="191"/>
        <end position="223"/>
    </location>
</feature>
<proteinExistence type="predicted"/>
<comment type="subcellular location">
    <subcellularLocation>
        <location evidence="1">Membrane</location>
        <topology evidence="1">Multi-pass membrane protein</topology>
    </subcellularLocation>
</comment>
<evidence type="ECO:0000256" key="5">
    <source>
        <dbReference type="ARBA" id="ARBA00023043"/>
    </source>
</evidence>
<dbReference type="Gene3D" id="1.25.40.20">
    <property type="entry name" value="Ankyrin repeat-containing domain"/>
    <property type="match status" value="2"/>
</dbReference>
<reference evidence="11" key="1">
    <citation type="submission" date="2022-04" db="EMBL/GenBank/DDBJ databases">
        <title>A functionally conserved STORR gene fusion in Papaver species that diverged 16.8 million years ago.</title>
        <authorList>
            <person name="Catania T."/>
        </authorList>
    </citation>
    <scope>NUCLEOTIDE SEQUENCE</scope>
    <source>
        <strain evidence="11">S-188037</strain>
    </source>
</reference>
<dbReference type="Pfam" id="PF13962">
    <property type="entry name" value="PGG"/>
    <property type="match status" value="1"/>
</dbReference>
<keyword evidence="4 9" id="KW-1133">Transmembrane helix</keyword>
<feature type="transmembrane region" description="Helical" evidence="9">
    <location>
        <begin position="426"/>
        <end position="448"/>
    </location>
</feature>
<dbReference type="InterPro" id="IPR026961">
    <property type="entry name" value="PGG_dom"/>
</dbReference>
<evidence type="ECO:0000259" key="10">
    <source>
        <dbReference type="Pfam" id="PF13962"/>
    </source>
</evidence>
<dbReference type="EMBL" id="JAJJMB010001069">
    <property type="protein sequence ID" value="KAI3959412.1"/>
    <property type="molecule type" value="Genomic_DNA"/>
</dbReference>
<dbReference type="PANTHER" id="PTHR24186">
    <property type="entry name" value="PROTEIN PHOSPHATASE 1 REGULATORY SUBUNIT"/>
    <property type="match status" value="1"/>
</dbReference>
<keyword evidence="6 9" id="KW-0472">Membrane</keyword>
<evidence type="ECO:0000256" key="1">
    <source>
        <dbReference type="ARBA" id="ARBA00004141"/>
    </source>
</evidence>
<dbReference type="AlphaFoldDB" id="A0AAD4XVF6"/>
<keyword evidence="12" id="KW-1185">Reference proteome</keyword>
<keyword evidence="5 7" id="KW-0040">ANK repeat</keyword>
<comment type="caution">
    <text evidence="11">The sequence shown here is derived from an EMBL/GenBank/DDBJ whole genome shotgun (WGS) entry which is preliminary data.</text>
</comment>
<feature type="repeat" description="ANK" evidence="7">
    <location>
        <begin position="103"/>
        <end position="124"/>
    </location>
</feature>
<dbReference type="PROSITE" id="PS50088">
    <property type="entry name" value="ANK_REPEAT"/>
    <property type="match status" value="3"/>
</dbReference>
<sequence length="465" mass="52082">MERMLYEASLTGDVNSLKKLLEKDPLILDRSVVLTDFYETPLHIAALRGHVDFAKHILSWKPELASEVDSHGFCPLHVASTNKNVEMVQVLLDTDICTVRDQEGRTPLHLAAMKGRIDITKVLIAKQPKAIHVISNRRKETILHLCVKNNRLEALKLLMENLKDVPGENETIVDISDAGKESIFVNSMDDNGNTILHLAVARRHIEMIQYLIEDNIGIKINALNNYGFTALDTLAQIVGRDIKDVEIGDLLRGAGALRAKDEAQVPSGKLKRPPQTQAKRKTGDEKDWLKDKTSAVLVAASLMATLAFQAGLSPPGGVWQDDTENAAVTDRLVHYIGRSILAQTNPTFYLIYMVANTLVFTGSLTTMALLATDIHRKQKFYLWLLVSNMFIVSMAAGIVYTISVISMMPSKFNSPPMNAYPIDRSLYMFIIIFMTVQFFSSLILMLLLQFIPARCIPRFFEKIED</sequence>
<feature type="transmembrane region" description="Helical" evidence="9">
    <location>
        <begin position="349"/>
        <end position="370"/>
    </location>
</feature>
<evidence type="ECO:0000256" key="4">
    <source>
        <dbReference type="ARBA" id="ARBA00022989"/>
    </source>
</evidence>
<dbReference type="InterPro" id="IPR036770">
    <property type="entry name" value="Ankyrin_rpt-contain_sf"/>
</dbReference>
<dbReference type="SUPFAM" id="SSF48403">
    <property type="entry name" value="Ankyrin repeat"/>
    <property type="match status" value="1"/>
</dbReference>
<accession>A0AAD4XVF6</accession>
<evidence type="ECO:0000313" key="12">
    <source>
        <dbReference type="Proteomes" id="UP001202328"/>
    </source>
</evidence>
<evidence type="ECO:0000256" key="9">
    <source>
        <dbReference type="SAM" id="Phobius"/>
    </source>
</evidence>